<keyword evidence="2" id="KW-1185">Reference proteome</keyword>
<sequence>MNGTLTPEDTTGKTRIAICNQMMILELEKKGLLEKDAVFVEDDGQLRIDGAVYGPEGDMTGGLGGQFIRSVMQTPAGQVPAWMRDSLISLLSIEGGGPPGPCRELYSQLQRGQQFPHQSLTFSDAADMLLTACGAILMSLDEINDCIDVLKRDEMLDAEQLVLCGVAIKKLANRGSDEPLPGNLDTDVSDYLAGTLSGDELKDRLEDTVCNPYDYCREVMDDFRRYLSNDY</sequence>
<organism evidence="1 2">
    <name type="scientific">Pleurostoma richardsiae</name>
    <dbReference type="NCBI Taxonomy" id="41990"/>
    <lineage>
        <taxon>Eukaryota</taxon>
        <taxon>Fungi</taxon>
        <taxon>Dikarya</taxon>
        <taxon>Ascomycota</taxon>
        <taxon>Pezizomycotina</taxon>
        <taxon>Sordariomycetes</taxon>
        <taxon>Sordariomycetidae</taxon>
        <taxon>Calosphaeriales</taxon>
        <taxon>Pleurostomataceae</taxon>
        <taxon>Pleurostoma</taxon>
    </lineage>
</organism>
<evidence type="ECO:0000313" key="2">
    <source>
        <dbReference type="Proteomes" id="UP001174694"/>
    </source>
</evidence>
<dbReference type="EMBL" id="JANBVO010000003">
    <property type="protein sequence ID" value="KAJ9155579.1"/>
    <property type="molecule type" value="Genomic_DNA"/>
</dbReference>
<protein>
    <submittedName>
        <fullName evidence="1">Uncharacterized protein</fullName>
    </submittedName>
</protein>
<gene>
    <name evidence="1" type="ORF">NKR23_g1738</name>
</gene>
<dbReference type="Proteomes" id="UP001174694">
    <property type="component" value="Unassembled WGS sequence"/>
</dbReference>
<name>A0AA38S3S0_9PEZI</name>
<evidence type="ECO:0000313" key="1">
    <source>
        <dbReference type="EMBL" id="KAJ9155579.1"/>
    </source>
</evidence>
<proteinExistence type="predicted"/>
<reference evidence="1" key="1">
    <citation type="submission" date="2022-07" db="EMBL/GenBank/DDBJ databases">
        <title>Fungi with potential for degradation of polypropylene.</title>
        <authorList>
            <person name="Gostincar C."/>
        </authorList>
    </citation>
    <scope>NUCLEOTIDE SEQUENCE</scope>
    <source>
        <strain evidence="1">EXF-13308</strain>
    </source>
</reference>
<comment type="caution">
    <text evidence="1">The sequence shown here is derived from an EMBL/GenBank/DDBJ whole genome shotgun (WGS) entry which is preliminary data.</text>
</comment>
<accession>A0AA38S3S0</accession>
<dbReference type="AlphaFoldDB" id="A0AA38S3S0"/>